<name>A0A9P6XCA9_RHIOR</name>
<organism evidence="2 3">
    <name type="scientific">Rhizopus oryzae</name>
    <name type="common">Mucormycosis agent</name>
    <name type="synonym">Rhizopus arrhizus var. delemar</name>
    <dbReference type="NCBI Taxonomy" id="64495"/>
    <lineage>
        <taxon>Eukaryota</taxon>
        <taxon>Fungi</taxon>
        <taxon>Fungi incertae sedis</taxon>
        <taxon>Mucoromycota</taxon>
        <taxon>Mucoromycotina</taxon>
        <taxon>Mucoromycetes</taxon>
        <taxon>Mucorales</taxon>
        <taxon>Mucorineae</taxon>
        <taxon>Rhizopodaceae</taxon>
        <taxon>Rhizopus</taxon>
    </lineage>
</organism>
<proteinExistence type="predicted"/>
<evidence type="ECO:0000313" key="2">
    <source>
        <dbReference type="EMBL" id="KAG1310428.1"/>
    </source>
</evidence>
<feature type="compositionally biased region" description="Basic and acidic residues" evidence="1">
    <location>
        <begin position="334"/>
        <end position="345"/>
    </location>
</feature>
<dbReference type="OrthoDB" id="5559380at2759"/>
<evidence type="ECO:0000256" key="1">
    <source>
        <dbReference type="SAM" id="MobiDB-lite"/>
    </source>
</evidence>
<evidence type="ECO:0000313" key="3">
    <source>
        <dbReference type="Proteomes" id="UP000716291"/>
    </source>
</evidence>
<dbReference type="EMBL" id="JAANQT010000510">
    <property type="protein sequence ID" value="KAG1310428.1"/>
    <property type="molecule type" value="Genomic_DNA"/>
</dbReference>
<evidence type="ECO:0008006" key="4">
    <source>
        <dbReference type="Google" id="ProtNLM"/>
    </source>
</evidence>
<accession>A0A9P6XCA9</accession>
<feature type="region of interest" description="Disordered" evidence="1">
    <location>
        <begin position="321"/>
        <end position="431"/>
    </location>
</feature>
<reference evidence="2" key="1">
    <citation type="journal article" date="2020" name="Microb. Genom.">
        <title>Genetic diversity of clinical and environmental Mucorales isolates obtained from an investigation of mucormycosis cases among solid organ transplant recipients.</title>
        <authorList>
            <person name="Nguyen M.H."/>
            <person name="Kaul D."/>
            <person name="Muto C."/>
            <person name="Cheng S.J."/>
            <person name="Richter R.A."/>
            <person name="Bruno V.M."/>
            <person name="Liu G."/>
            <person name="Beyhan S."/>
            <person name="Sundermann A.J."/>
            <person name="Mounaud S."/>
            <person name="Pasculle A.W."/>
            <person name="Nierman W.C."/>
            <person name="Driscoll E."/>
            <person name="Cumbie R."/>
            <person name="Clancy C.J."/>
            <person name="Dupont C.L."/>
        </authorList>
    </citation>
    <scope>NUCLEOTIDE SEQUENCE</scope>
    <source>
        <strain evidence="2">GL11</strain>
    </source>
</reference>
<dbReference type="AlphaFoldDB" id="A0A9P6XCA9"/>
<comment type="caution">
    <text evidence="2">The sequence shown here is derived from an EMBL/GenBank/DDBJ whole genome shotgun (WGS) entry which is preliminary data.</text>
</comment>
<keyword evidence="3" id="KW-1185">Reference proteome</keyword>
<gene>
    <name evidence="2" type="ORF">G6F64_004574</name>
</gene>
<feature type="compositionally biased region" description="Basic and acidic residues" evidence="1">
    <location>
        <begin position="363"/>
        <end position="377"/>
    </location>
</feature>
<protein>
    <recommendedName>
        <fullName evidence="4">Karyogamy protein</fullName>
    </recommendedName>
</protein>
<sequence length="431" mass="50337">MTVSQEDILYSKLNTLEIPTLGESLENHIQDIIEWIEIGHLTAFEIEQRIKQDDMDIQTLEPLELKMKKIEKLIENCIEQTEQSHKTIKLQSEWSSLKHFIKSLNQSIHELNIKREIRSWMESALIGIDSLSWMIFNFYEKRQQHLPFENLLVDIDQQVALLFQGVERCYERMMTGKIEDEDLVRKHILIQARWESLRLEIDELKMELKEDRWLVVFGQVSDQVEAMMNALENADNYSWDTKYRHYTPSIDKMLAMLGNGIAARVSKDSVTLARHEALIRRWDKLRVTVDFHHRSISPAGSEPLMSTTSWRGSPVDRGILRYSPSMRSSPIERSVSESRGCEERKIQKRASKSQLGSSPIERSVSDSRRYEQEEIKVQKRASRSQLRSPTVMTMRRAVTPSFIPRPKTPHTEIPARPHSSMTRKSTSLYTK</sequence>
<dbReference type="Proteomes" id="UP000716291">
    <property type="component" value="Unassembled WGS sequence"/>
</dbReference>
<feature type="compositionally biased region" description="Polar residues" evidence="1">
    <location>
        <begin position="419"/>
        <end position="431"/>
    </location>
</feature>